<sequence length="437" mass="48899">MSEPATGPRYLTGFDNEHETEALEGALPRGRFSPQRVPYGLYAEQFSSTAFTAPRASNRRTWLYRIRPSVVQGDYAPYPEGSPLLATGPQRTNTPPNMLRWDPLPLPEVDVDLVDSLTTVASCGDALAQQGMGIHLYAANRSMQDRYFYCADGEWLLIPQQGELRLRTECGVLDVAPGFVAVIPRGMKFAVDLPTGPARGYVCENYGAPFVLPERGPVGANGYANDRDFEYPVAHYEDREGDIELLCKFAGHLYRAPIDHSPLDVVAWTGNSAPYRYDLSRFNVIGSVSYDHPDPSILTVLTSPSETEGVANVDFVIFPPRWMVAENTFRPPWFHRNVMNEYMGLIEGVYDAKETGFLPGGGSLHNCMSPHGPEAAVFEKASNATLKPERYVDTLAFMLESRYLIQPTPWALETSLRQRDYCRCWEGLTRHFDPTRP</sequence>
<evidence type="ECO:0000256" key="11">
    <source>
        <dbReference type="PIRSR" id="PIRSR605708-2"/>
    </source>
</evidence>
<dbReference type="PANTHER" id="PTHR11056">
    <property type="entry name" value="HOMOGENTISATE 1,2-DIOXYGENASE"/>
    <property type="match status" value="1"/>
</dbReference>
<dbReference type="GO" id="GO:0046872">
    <property type="term" value="F:metal ion binding"/>
    <property type="evidence" value="ECO:0007669"/>
    <property type="project" value="UniProtKB-KW"/>
</dbReference>
<evidence type="ECO:0000256" key="2">
    <source>
        <dbReference type="ARBA" id="ARBA00007757"/>
    </source>
</evidence>
<evidence type="ECO:0000313" key="14">
    <source>
        <dbReference type="EMBL" id="TCO77627.1"/>
    </source>
</evidence>
<dbReference type="SUPFAM" id="SSF51182">
    <property type="entry name" value="RmlC-like cupins"/>
    <property type="match status" value="1"/>
</dbReference>
<gene>
    <name evidence="14" type="ORF">EV688_10284</name>
</gene>
<keyword evidence="7 11" id="KW-0408">Iron</keyword>
<evidence type="ECO:0000256" key="1">
    <source>
        <dbReference type="ARBA" id="ARBA00001962"/>
    </source>
</evidence>
<feature type="active site" description="Proton acceptor" evidence="10">
    <location>
        <position position="292"/>
    </location>
</feature>
<dbReference type="RefSeq" id="WP_117314489.1">
    <property type="nucleotide sequence ID" value="NZ_QQSW01000001.1"/>
</dbReference>
<dbReference type="GO" id="GO:0006572">
    <property type="term" value="P:L-tyrosine catabolic process"/>
    <property type="evidence" value="ECO:0007669"/>
    <property type="project" value="UniProtKB-UniRule"/>
</dbReference>
<feature type="domain" description="Homogentisate 1,2-dioxygenase N-terminal" evidence="13">
    <location>
        <begin position="9"/>
        <end position="279"/>
    </location>
</feature>
<dbReference type="Pfam" id="PF04209">
    <property type="entry name" value="HgmA_C"/>
    <property type="match status" value="1"/>
</dbReference>
<feature type="binding site" evidence="11">
    <location>
        <position position="335"/>
    </location>
    <ligand>
        <name>Fe cation</name>
        <dbReference type="ChEBI" id="CHEBI:24875"/>
    </ligand>
</feature>
<keyword evidence="5 14" id="KW-0223">Dioxygenase</keyword>
<feature type="binding site" evidence="11">
    <location>
        <position position="371"/>
    </location>
    <ligand>
        <name>homogentisate</name>
        <dbReference type="ChEBI" id="CHEBI:16169"/>
    </ligand>
</feature>
<evidence type="ECO:0000259" key="13">
    <source>
        <dbReference type="Pfam" id="PF20510"/>
    </source>
</evidence>
<dbReference type="GO" id="GO:0004411">
    <property type="term" value="F:homogentisate 1,2-dioxygenase activity"/>
    <property type="evidence" value="ECO:0007669"/>
    <property type="project" value="UniProtKB-UniRule"/>
</dbReference>
<evidence type="ECO:0000256" key="6">
    <source>
        <dbReference type="ARBA" id="ARBA00023002"/>
    </source>
</evidence>
<evidence type="ECO:0000313" key="15">
    <source>
        <dbReference type="Proteomes" id="UP000294980"/>
    </source>
</evidence>
<evidence type="ECO:0000256" key="5">
    <source>
        <dbReference type="ARBA" id="ARBA00022964"/>
    </source>
</evidence>
<comment type="similarity">
    <text evidence="2">Belongs to the homogentisate dioxygenase family.</text>
</comment>
<feature type="domain" description="Homogentisate 1,2-dioxygenase C-terminal" evidence="12">
    <location>
        <begin position="280"/>
        <end position="432"/>
    </location>
</feature>
<proteinExistence type="inferred from homology"/>
<keyword evidence="4" id="KW-0828">Tyrosine catabolism</keyword>
<keyword evidence="15" id="KW-1185">Reference proteome</keyword>
<dbReference type="InterPro" id="IPR046452">
    <property type="entry name" value="HgmA_N"/>
</dbReference>
<dbReference type="GO" id="GO:0005737">
    <property type="term" value="C:cytoplasm"/>
    <property type="evidence" value="ECO:0007669"/>
    <property type="project" value="TreeGrafter"/>
</dbReference>
<dbReference type="OrthoDB" id="9811253at2"/>
<dbReference type="Proteomes" id="UP000294980">
    <property type="component" value="Unassembled WGS sequence"/>
</dbReference>
<evidence type="ECO:0000256" key="8">
    <source>
        <dbReference type="ARBA" id="ARBA00023232"/>
    </source>
</evidence>
<dbReference type="FunFam" id="2.60.120.10:FF:000034">
    <property type="entry name" value="Homogentisate 1,2-dioxygenase"/>
    <property type="match status" value="1"/>
</dbReference>
<dbReference type="InterPro" id="IPR046451">
    <property type="entry name" value="HgmA_C"/>
</dbReference>
<feature type="binding site" evidence="11">
    <location>
        <position position="350"/>
    </location>
    <ligand>
        <name>homogentisate</name>
        <dbReference type="ChEBI" id="CHEBI:16169"/>
    </ligand>
</feature>
<evidence type="ECO:0000256" key="9">
    <source>
        <dbReference type="NCBIfam" id="TIGR01015"/>
    </source>
</evidence>
<feature type="binding site" evidence="11">
    <location>
        <position position="371"/>
    </location>
    <ligand>
        <name>Fe cation</name>
        <dbReference type="ChEBI" id="CHEBI:24875"/>
    </ligand>
</feature>
<organism evidence="14 15">
    <name type="scientific">Chromatocurvus halotolerans</name>
    <dbReference type="NCBI Taxonomy" id="1132028"/>
    <lineage>
        <taxon>Bacteria</taxon>
        <taxon>Pseudomonadati</taxon>
        <taxon>Pseudomonadota</taxon>
        <taxon>Gammaproteobacteria</taxon>
        <taxon>Cellvibrionales</taxon>
        <taxon>Halieaceae</taxon>
        <taxon>Chromatocurvus</taxon>
    </lineage>
</organism>
<evidence type="ECO:0000259" key="12">
    <source>
        <dbReference type="Pfam" id="PF04209"/>
    </source>
</evidence>
<dbReference type="Pfam" id="PF20510">
    <property type="entry name" value="HgmA_N"/>
    <property type="match status" value="1"/>
</dbReference>
<reference evidence="14 15" key="1">
    <citation type="submission" date="2019-03" db="EMBL/GenBank/DDBJ databases">
        <title>Genomic Encyclopedia of Type Strains, Phase IV (KMG-IV): sequencing the most valuable type-strain genomes for metagenomic binning, comparative biology and taxonomic classification.</title>
        <authorList>
            <person name="Goeker M."/>
        </authorList>
    </citation>
    <scope>NUCLEOTIDE SEQUENCE [LARGE SCALE GENOMIC DNA]</scope>
    <source>
        <strain evidence="14 15">DSM 23344</strain>
    </source>
</reference>
<dbReference type="InterPro" id="IPR011051">
    <property type="entry name" value="RmlC_Cupin_sf"/>
</dbReference>
<keyword evidence="6" id="KW-0560">Oxidoreductase</keyword>
<dbReference type="Gene3D" id="2.60.120.10">
    <property type="entry name" value="Jelly Rolls"/>
    <property type="match status" value="1"/>
</dbReference>
<name>A0A4R2KXK4_9GAMM</name>
<evidence type="ECO:0000256" key="3">
    <source>
        <dbReference type="ARBA" id="ARBA00022723"/>
    </source>
</evidence>
<comment type="caution">
    <text evidence="14">The sequence shown here is derived from an EMBL/GenBank/DDBJ whole genome shotgun (WGS) entry which is preliminary data.</text>
</comment>
<keyword evidence="3 11" id="KW-0479">Metal-binding</keyword>
<dbReference type="CDD" id="cd07000">
    <property type="entry name" value="cupin_HGO_N"/>
    <property type="match status" value="1"/>
</dbReference>
<dbReference type="AlphaFoldDB" id="A0A4R2KXK4"/>
<dbReference type="PANTHER" id="PTHR11056:SF0">
    <property type="entry name" value="HOMOGENTISATE 1,2-DIOXYGENASE"/>
    <property type="match status" value="1"/>
</dbReference>
<dbReference type="NCBIfam" id="TIGR01015">
    <property type="entry name" value="hmgA"/>
    <property type="match status" value="1"/>
</dbReference>
<dbReference type="InterPro" id="IPR014710">
    <property type="entry name" value="RmlC-like_jellyroll"/>
</dbReference>
<keyword evidence="8" id="KW-0585">Phenylalanine catabolism</keyword>
<evidence type="ECO:0000256" key="4">
    <source>
        <dbReference type="ARBA" id="ARBA00022878"/>
    </source>
</evidence>
<feature type="binding site" evidence="11">
    <location>
        <position position="341"/>
    </location>
    <ligand>
        <name>Fe cation</name>
        <dbReference type="ChEBI" id="CHEBI:24875"/>
    </ligand>
</feature>
<dbReference type="EC" id="1.13.11.5" evidence="9"/>
<evidence type="ECO:0000256" key="10">
    <source>
        <dbReference type="PIRSR" id="PIRSR605708-1"/>
    </source>
</evidence>
<dbReference type="GO" id="GO:0006559">
    <property type="term" value="P:L-phenylalanine catabolic process"/>
    <property type="evidence" value="ECO:0007669"/>
    <property type="project" value="UniProtKB-UniRule"/>
</dbReference>
<protein>
    <recommendedName>
        <fullName evidence="9">Homogentisate 1,2-dioxygenase</fullName>
        <ecNumber evidence="9">1.13.11.5</ecNumber>
    </recommendedName>
</protein>
<comment type="cofactor">
    <cofactor evidence="1 11">
        <name>Fe cation</name>
        <dbReference type="ChEBI" id="CHEBI:24875"/>
    </cofactor>
</comment>
<evidence type="ECO:0000256" key="7">
    <source>
        <dbReference type="ARBA" id="ARBA00023004"/>
    </source>
</evidence>
<dbReference type="InterPro" id="IPR005708">
    <property type="entry name" value="Homogentis_dOase"/>
</dbReference>
<dbReference type="EMBL" id="SLWX01000002">
    <property type="protein sequence ID" value="TCO77627.1"/>
    <property type="molecule type" value="Genomic_DNA"/>
</dbReference>
<accession>A0A4R2KXK4</accession>